<gene>
    <name evidence="3" type="ORF">OCTVUL_1B023078</name>
</gene>
<reference evidence="3" key="1">
    <citation type="submission" date="2023-08" db="EMBL/GenBank/DDBJ databases">
        <authorList>
            <person name="Alioto T."/>
            <person name="Alioto T."/>
            <person name="Gomez Garrido J."/>
        </authorList>
    </citation>
    <scope>NUCLEOTIDE SEQUENCE</scope>
</reference>
<evidence type="ECO:0000313" key="3">
    <source>
        <dbReference type="EMBL" id="CAI9738983.1"/>
    </source>
</evidence>
<keyword evidence="2" id="KW-0732">Signal</keyword>
<feature type="compositionally biased region" description="Basic and acidic residues" evidence="1">
    <location>
        <begin position="60"/>
        <end position="70"/>
    </location>
</feature>
<organism evidence="3 4">
    <name type="scientific">Octopus vulgaris</name>
    <name type="common">Common octopus</name>
    <dbReference type="NCBI Taxonomy" id="6645"/>
    <lineage>
        <taxon>Eukaryota</taxon>
        <taxon>Metazoa</taxon>
        <taxon>Spiralia</taxon>
        <taxon>Lophotrochozoa</taxon>
        <taxon>Mollusca</taxon>
        <taxon>Cephalopoda</taxon>
        <taxon>Coleoidea</taxon>
        <taxon>Octopodiformes</taxon>
        <taxon>Octopoda</taxon>
        <taxon>Incirrata</taxon>
        <taxon>Octopodidae</taxon>
        <taxon>Octopus</taxon>
    </lineage>
</organism>
<sequence length="112" mass="11849">MQSWSAAILFLCLTGVYLVQAQISEATADTEDSTDHDITEKSITAANKSEILTTSPKLETGVKAEPESRPDNGTNTQTAGVETVHLSTTVVTATTITALTVISAITISGRFY</sequence>
<feature type="chain" id="PRO_5041333931" evidence="2">
    <location>
        <begin position="22"/>
        <end position="112"/>
    </location>
</feature>
<dbReference type="Proteomes" id="UP001162480">
    <property type="component" value="Chromosome 22"/>
</dbReference>
<dbReference type="EMBL" id="OX597835">
    <property type="protein sequence ID" value="CAI9738983.1"/>
    <property type="molecule type" value="Genomic_DNA"/>
</dbReference>
<feature type="region of interest" description="Disordered" evidence="1">
    <location>
        <begin position="27"/>
        <end position="80"/>
    </location>
</feature>
<proteinExistence type="predicted"/>
<feature type="compositionally biased region" description="Polar residues" evidence="1">
    <location>
        <begin position="41"/>
        <end position="57"/>
    </location>
</feature>
<evidence type="ECO:0000256" key="2">
    <source>
        <dbReference type="SAM" id="SignalP"/>
    </source>
</evidence>
<dbReference type="AlphaFoldDB" id="A0AA36FM64"/>
<feature type="signal peptide" evidence="2">
    <location>
        <begin position="1"/>
        <end position="21"/>
    </location>
</feature>
<accession>A0AA36FM64</accession>
<evidence type="ECO:0000313" key="4">
    <source>
        <dbReference type="Proteomes" id="UP001162480"/>
    </source>
</evidence>
<protein>
    <submittedName>
        <fullName evidence="3">Uncharacterized protein</fullName>
    </submittedName>
</protein>
<evidence type="ECO:0000256" key="1">
    <source>
        <dbReference type="SAM" id="MobiDB-lite"/>
    </source>
</evidence>
<keyword evidence="4" id="KW-1185">Reference proteome</keyword>
<name>A0AA36FM64_OCTVU</name>
<feature type="compositionally biased region" description="Polar residues" evidence="1">
    <location>
        <begin position="71"/>
        <end position="80"/>
    </location>
</feature>